<dbReference type="Pfam" id="PF06445">
    <property type="entry name" value="GyrI-like"/>
    <property type="match status" value="1"/>
</dbReference>
<dbReference type="SUPFAM" id="SSF46955">
    <property type="entry name" value="Putative DNA-binding domain"/>
    <property type="match status" value="1"/>
</dbReference>
<dbReference type="InterPro" id="IPR029442">
    <property type="entry name" value="GyrI-like"/>
</dbReference>
<dbReference type="InterPro" id="IPR009061">
    <property type="entry name" value="DNA-bd_dom_put_sf"/>
</dbReference>
<dbReference type="Gene3D" id="1.10.1660.10">
    <property type="match status" value="1"/>
</dbReference>
<evidence type="ECO:0000259" key="2">
    <source>
        <dbReference type="PROSITE" id="PS50937"/>
    </source>
</evidence>
<dbReference type="InterPro" id="IPR047057">
    <property type="entry name" value="MerR_fam"/>
</dbReference>
<keyword evidence="1" id="KW-0238">DNA-binding</keyword>
<dbReference type="Proteomes" id="UP001299265">
    <property type="component" value="Unassembled WGS sequence"/>
</dbReference>
<keyword evidence="4" id="KW-1185">Reference proteome</keyword>
<name>A0AAP2RIL0_9FIRM</name>
<gene>
    <name evidence="3" type="ORF">LQE92_02765</name>
</gene>
<dbReference type="SMART" id="SM00422">
    <property type="entry name" value="HTH_MERR"/>
    <property type="match status" value="1"/>
</dbReference>
<dbReference type="AlphaFoldDB" id="A0AAP2RIL0"/>
<dbReference type="GO" id="GO:0003677">
    <property type="term" value="F:DNA binding"/>
    <property type="evidence" value="ECO:0007669"/>
    <property type="project" value="UniProtKB-KW"/>
</dbReference>
<feature type="domain" description="HTH merR-type" evidence="2">
    <location>
        <begin position="6"/>
        <end position="75"/>
    </location>
</feature>
<dbReference type="PANTHER" id="PTHR30204:SF85">
    <property type="entry name" value="MULTIDRUG-EFFLUX TRANSPORTER 2 REGULATOR"/>
    <property type="match status" value="1"/>
</dbReference>
<dbReference type="RefSeq" id="WP_231061475.1">
    <property type="nucleotide sequence ID" value="NZ_JAJNOR010000001.1"/>
</dbReference>
<dbReference type="Gene3D" id="3.20.80.10">
    <property type="entry name" value="Regulatory factor, effector binding domain"/>
    <property type="match status" value="1"/>
</dbReference>
<dbReference type="PANTHER" id="PTHR30204">
    <property type="entry name" value="REDOX-CYCLING DRUG-SENSING TRANSCRIPTIONAL ACTIVATOR SOXR"/>
    <property type="match status" value="1"/>
</dbReference>
<evidence type="ECO:0000313" key="3">
    <source>
        <dbReference type="EMBL" id="MCD2491550.1"/>
    </source>
</evidence>
<proteinExistence type="predicted"/>
<sequence>MEHNRYLTAGEFARAAGTTKHTLFHYDDIGLFRPALRADNGYRYYSIEQLESFDVICILRELDMPLSQIQDYLAHKSPEAFQKLLADEEALVSQKITRLKRTRDWLRTKASLLQKSLEKESASLEILEFPEQYYVSTYTAVTEDTAVAQKIAALYDHCEKHGFKSPYNVGYIQKYSSISRGIYQDYHIFYLLFDTPPKKLAYTVKPAGRYLCAYHKGHWNRIGETYQKLLQYVSLNSGPLSEDFFEDYLLDELAVSGAENYLTRISVRLESPPL</sequence>
<dbReference type="Pfam" id="PF13411">
    <property type="entry name" value="MerR_1"/>
    <property type="match status" value="1"/>
</dbReference>
<evidence type="ECO:0000256" key="1">
    <source>
        <dbReference type="ARBA" id="ARBA00023125"/>
    </source>
</evidence>
<dbReference type="PROSITE" id="PS50937">
    <property type="entry name" value="HTH_MERR_2"/>
    <property type="match status" value="1"/>
</dbReference>
<evidence type="ECO:0000313" key="4">
    <source>
        <dbReference type="Proteomes" id="UP001299265"/>
    </source>
</evidence>
<dbReference type="EMBL" id="JAJNOR010000001">
    <property type="protein sequence ID" value="MCD2491550.1"/>
    <property type="molecule type" value="Genomic_DNA"/>
</dbReference>
<dbReference type="CDD" id="cd04782">
    <property type="entry name" value="HTH_BltR"/>
    <property type="match status" value="1"/>
</dbReference>
<dbReference type="GO" id="GO:0003700">
    <property type="term" value="F:DNA-binding transcription factor activity"/>
    <property type="evidence" value="ECO:0007669"/>
    <property type="project" value="InterPro"/>
</dbReference>
<organism evidence="3 4">
    <name type="scientific">Lientehia hominis</name>
    <dbReference type="NCBI Taxonomy" id="2897778"/>
    <lineage>
        <taxon>Bacteria</taxon>
        <taxon>Bacillati</taxon>
        <taxon>Bacillota</taxon>
        <taxon>Clostridia</taxon>
        <taxon>Lachnospirales</taxon>
        <taxon>Lachnospiraceae</taxon>
        <taxon>Lientehia</taxon>
    </lineage>
</organism>
<dbReference type="InterPro" id="IPR000551">
    <property type="entry name" value="MerR-type_HTH_dom"/>
</dbReference>
<comment type="caution">
    <text evidence="3">The sequence shown here is derived from an EMBL/GenBank/DDBJ whole genome shotgun (WGS) entry which is preliminary data.</text>
</comment>
<dbReference type="SUPFAM" id="SSF55136">
    <property type="entry name" value="Probable bacterial effector-binding domain"/>
    <property type="match status" value="1"/>
</dbReference>
<accession>A0AAP2RIL0</accession>
<protein>
    <submittedName>
        <fullName evidence="3">MerR family transcriptional regulator</fullName>
    </submittedName>
</protein>
<reference evidence="3 4" key="1">
    <citation type="submission" date="2021-11" db="EMBL/GenBank/DDBJ databases">
        <title>Lacrimispora sp. nov. NSJ-141 isolated from human feces.</title>
        <authorList>
            <person name="Abdugheni R."/>
        </authorList>
    </citation>
    <scope>NUCLEOTIDE SEQUENCE [LARGE SCALE GENOMIC DNA]</scope>
    <source>
        <strain evidence="3 4">NSJ-141</strain>
    </source>
</reference>
<dbReference type="InterPro" id="IPR011256">
    <property type="entry name" value="Reg_factor_effector_dom_sf"/>
</dbReference>